<feature type="compositionally biased region" description="Basic and acidic residues" evidence="1">
    <location>
        <begin position="133"/>
        <end position="142"/>
    </location>
</feature>
<evidence type="ECO:0000313" key="5">
    <source>
        <dbReference type="Proteomes" id="UP001153069"/>
    </source>
</evidence>
<dbReference type="PANTHER" id="PTHR46472:SF1">
    <property type="entry name" value="NUCLEOREDOXIN"/>
    <property type="match status" value="1"/>
</dbReference>
<evidence type="ECO:0000256" key="1">
    <source>
        <dbReference type="SAM" id="MobiDB-lite"/>
    </source>
</evidence>
<feature type="domain" description="Thioredoxin" evidence="3">
    <location>
        <begin position="166"/>
        <end position="317"/>
    </location>
</feature>
<proteinExistence type="predicted"/>
<dbReference type="GO" id="GO:0004791">
    <property type="term" value="F:thioredoxin-disulfide reductase (NADPH) activity"/>
    <property type="evidence" value="ECO:0007669"/>
    <property type="project" value="TreeGrafter"/>
</dbReference>
<feature type="region of interest" description="Disordered" evidence="1">
    <location>
        <begin position="79"/>
        <end position="143"/>
    </location>
</feature>
<gene>
    <name evidence="4" type="ORF">SEMRO_49_G028680.1</name>
</gene>
<protein>
    <submittedName>
        <fullName evidence="4">Probable nucleoredoxin 1</fullName>
    </submittedName>
</protein>
<name>A0A9N8DFY1_9STRA</name>
<keyword evidence="5" id="KW-1185">Reference proteome</keyword>
<dbReference type="GO" id="GO:0005634">
    <property type="term" value="C:nucleus"/>
    <property type="evidence" value="ECO:0007669"/>
    <property type="project" value="TreeGrafter"/>
</dbReference>
<keyword evidence="2" id="KW-0732">Signal</keyword>
<dbReference type="GO" id="GO:0031397">
    <property type="term" value="P:negative regulation of protein ubiquitination"/>
    <property type="evidence" value="ECO:0007669"/>
    <property type="project" value="TreeGrafter"/>
</dbReference>
<dbReference type="GO" id="GO:0030178">
    <property type="term" value="P:negative regulation of Wnt signaling pathway"/>
    <property type="evidence" value="ECO:0007669"/>
    <property type="project" value="TreeGrafter"/>
</dbReference>
<feature type="signal peptide" evidence="2">
    <location>
        <begin position="1"/>
        <end position="17"/>
    </location>
</feature>
<accession>A0A9N8DFY1</accession>
<dbReference type="EMBL" id="CAICTM010000049">
    <property type="protein sequence ID" value="CAB9498949.1"/>
    <property type="molecule type" value="Genomic_DNA"/>
</dbReference>
<dbReference type="PROSITE" id="PS51352">
    <property type="entry name" value="THIOREDOXIN_2"/>
    <property type="match status" value="1"/>
</dbReference>
<organism evidence="4 5">
    <name type="scientific">Seminavis robusta</name>
    <dbReference type="NCBI Taxonomy" id="568900"/>
    <lineage>
        <taxon>Eukaryota</taxon>
        <taxon>Sar</taxon>
        <taxon>Stramenopiles</taxon>
        <taxon>Ochrophyta</taxon>
        <taxon>Bacillariophyta</taxon>
        <taxon>Bacillariophyceae</taxon>
        <taxon>Bacillariophycidae</taxon>
        <taxon>Naviculales</taxon>
        <taxon>Naviculaceae</taxon>
        <taxon>Seminavis</taxon>
    </lineage>
</organism>
<dbReference type="AlphaFoldDB" id="A0A9N8DFY1"/>
<dbReference type="PANTHER" id="PTHR46472">
    <property type="entry name" value="NUCLEOREDOXIN"/>
    <property type="match status" value="1"/>
</dbReference>
<dbReference type="OrthoDB" id="409136at2759"/>
<dbReference type="Proteomes" id="UP001153069">
    <property type="component" value="Unassembled WGS sequence"/>
</dbReference>
<dbReference type="Gene3D" id="3.40.30.10">
    <property type="entry name" value="Glutaredoxin"/>
    <property type="match status" value="1"/>
</dbReference>
<evidence type="ECO:0000256" key="2">
    <source>
        <dbReference type="SAM" id="SignalP"/>
    </source>
</evidence>
<reference evidence="4" key="1">
    <citation type="submission" date="2020-06" db="EMBL/GenBank/DDBJ databases">
        <authorList>
            <consortium name="Plant Systems Biology data submission"/>
        </authorList>
    </citation>
    <scope>NUCLEOTIDE SEQUENCE</scope>
    <source>
        <strain evidence="4">D6</strain>
    </source>
</reference>
<dbReference type="SUPFAM" id="SSF52833">
    <property type="entry name" value="Thioredoxin-like"/>
    <property type="match status" value="1"/>
</dbReference>
<dbReference type="InterPro" id="IPR012336">
    <property type="entry name" value="Thioredoxin-like_fold"/>
</dbReference>
<evidence type="ECO:0000313" key="4">
    <source>
        <dbReference type="EMBL" id="CAB9498949.1"/>
    </source>
</evidence>
<comment type="caution">
    <text evidence="4">The sequence shown here is derived from an EMBL/GenBank/DDBJ whole genome shotgun (WGS) entry which is preliminary data.</text>
</comment>
<sequence>MRLSFILLLSALALTLAQEAVVEEAEAAAVETEELDLDALIEDANEFLATENNEAVEEEPASAASAATEDIPAAQETVNAEEIQGDQEETVDATTTATTADEQQGDTTTETAESSEAEATESATAEASAAEETAAKEEEPQKLPEQAGPFIDLLGPQLYSLQMIDERQAQLTPQLTNEALKGKKVIGLYFSADWCGPCRKFTPELVAFYEKMNKKRRDDFEIVWVSRCRDMQSYGQYFTHMKWLALPFEEAAGQRGQWLSQKYGVKGIPSFVLLDDLGNVITTDARNKIPQDKAGIGFPWGNPFSTLLKTVVPRSLRLMVKTQVDTLKGKLVQQVKGLVGMSKTKTA</sequence>
<evidence type="ECO:0000259" key="3">
    <source>
        <dbReference type="PROSITE" id="PS51352"/>
    </source>
</evidence>
<feature type="compositionally biased region" description="Low complexity" evidence="1">
    <location>
        <begin position="120"/>
        <end position="132"/>
    </location>
</feature>
<dbReference type="InterPro" id="IPR013766">
    <property type="entry name" value="Thioredoxin_domain"/>
</dbReference>
<feature type="chain" id="PRO_5040308177" evidence="2">
    <location>
        <begin position="18"/>
        <end position="347"/>
    </location>
</feature>
<dbReference type="InterPro" id="IPR036249">
    <property type="entry name" value="Thioredoxin-like_sf"/>
</dbReference>
<dbReference type="Pfam" id="PF13905">
    <property type="entry name" value="Thioredoxin_8"/>
    <property type="match status" value="1"/>
</dbReference>
<feature type="compositionally biased region" description="Low complexity" evidence="1">
    <location>
        <begin position="92"/>
        <end position="112"/>
    </location>
</feature>